<reference evidence="3 4" key="1">
    <citation type="submission" date="2021-04" db="EMBL/GenBank/DDBJ databases">
        <authorList>
            <person name="Bliznina A."/>
        </authorList>
    </citation>
    <scope>NUCLEOTIDE SEQUENCE [LARGE SCALE GENOMIC DNA]</scope>
</reference>
<proteinExistence type="predicted"/>
<dbReference type="SUPFAM" id="SSF55797">
    <property type="entry name" value="PR-1-like"/>
    <property type="match status" value="1"/>
</dbReference>
<feature type="signal peptide" evidence="1">
    <location>
        <begin position="1"/>
        <end position="15"/>
    </location>
</feature>
<dbReference type="InterPro" id="IPR000884">
    <property type="entry name" value="TSP1_rpt"/>
</dbReference>
<dbReference type="Proteomes" id="UP001158576">
    <property type="component" value="Chromosome PAR"/>
</dbReference>
<dbReference type="Gene3D" id="3.40.33.10">
    <property type="entry name" value="CAP"/>
    <property type="match status" value="1"/>
</dbReference>
<dbReference type="SMART" id="SM00209">
    <property type="entry name" value="TSP1"/>
    <property type="match status" value="3"/>
</dbReference>
<dbReference type="SMART" id="SM00198">
    <property type="entry name" value="SCP"/>
    <property type="match status" value="1"/>
</dbReference>
<dbReference type="EMBL" id="OU015568">
    <property type="protein sequence ID" value="CAG5076758.1"/>
    <property type="molecule type" value="Genomic_DNA"/>
</dbReference>
<dbReference type="PROSITE" id="PS50092">
    <property type="entry name" value="TSP1"/>
    <property type="match status" value="3"/>
</dbReference>
<dbReference type="Gene3D" id="2.20.100.10">
    <property type="entry name" value="Thrombospondin type-1 (TSP1) repeat"/>
    <property type="match status" value="3"/>
</dbReference>
<dbReference type="InterPro" id="IPR014044">
    <property type="entry name" value="CAP_dom"/>
</dbReference>
<dbReference type="InterPro" id="IPR001283">
    <property type="entry name" value="CRISP-related"/>
</dbReference>
<keyword evidence="1" id="KW-0732">Signal</keyword>
<feature type="domain" description="SCP" evidence="2">
    <location>
        <begin position="423"/>
        <end position="591"/>
    </location>
</feature>
<dbReference type="SUPFAM" id="SSF82895">
    <property type="entry name" value="TSP-1 type 1 repeat"/>
    <property type="match status" value="3"/>
</dbReference>
<keyword evidence="4" id="KW-1185">Reference proteome</keyword>
<dbReference type="PANTHER" id="PTHR10334">
    <property type="entry name" value="CYSTEINE-RICH SECRETORY PROTEIN-RELATED"/>
    <property type="match status" value="1"/>
</dbReference>
<organism evidence="3 4">
    <name type="scientific">Oikopleura dioica</name>
    <name type="common">Tunicate</name>
    <dbReference type="NCBI Taxonomy" id="34765"/>
    <lineage>
        <taxon>Eukaryota</taxon>
        <taxon>Metazoa</taxon>
        <taxon>Chordata</taxon>
        <taxon>Tunicata</taxon>
        <taxon>Appendicularia</taxon>
        <taxon>Copelata</taxon>
        <taxon>Oikopleuridae</taxon>
        <taxon>Oikopleura</taxon>
    </lineage>
</organism>
<dbReference type="PRINTS" id="PR00837">
    <property type="entry name" value="V5TPXLIKE"/>
</dbReference>
<accession>A0ABN7RJ02</accession>
<evidence type="ECO:0000313" key="3">
    <source>
        <dbReference type="EMBL" id="CAG5076758.1"/>
    </source>
</evidence>
<evidence type="ECO:0000256" key="1">
    <source>
        <dbReference type="SAM" id="SignalP"/>
    </source>
</evidence>
<dbReference type="InterPro" id="IPR035940">
    <property type="entry name" value="CAP_sf"/>
</dbReference>
<feature type="chain" id="PRO_5045551109" evidence="1">
    <location>
        <begin position="16"/>
        <end position="683"/>
    </location>
</feature>
<dbReference type="Pfam" id="PF00090">
    <property type="entry name" value="TSP_1"/>
    <property type="match status" value="3"/>
</dbReference>
<name>A0ABN7RJ02_OIKDI</name>
<evidence type="ECO:0000259" key="2">
    <source>
        <dbReference type="SMART" id="SM00198"/>
    </source>
</evidence>
<dbReference type="InterPro" id="IPR036383">
    <property type="entry name" value="TSP1_rpt_sf"/>
</dbReference>
<dbReference type="Pfam" id="PF00188">
    <property type="entry name" value="CAP"/>
    <property type="match status" value="1"/>
</dbReference>
<gene>
    <name evidence="3" type="ORF">OKIOD_LOCUS95</name>
</gene>
<sequence length="683" mass="76896">MIINILTLLLHAVHGYHEVFPMRLLPETEFIDQEHSSLKKSSSSEKSSPIDSIWLFEKTINGKTYYDGTKKDPGPSSGAFRFDFMEKKTEKFFDKIWICKSKTAITRWAVMTRKCADTKEWNIVTTGFVSRSSVEKRSKKVFIATNNGEDMPYGTRISERKPCCSQNDVNFTYEPCCHYRHYPRPLYLPVIEPLESKKIASDWSPWSRCSTSCGGGSQTRSRKCIDGAKCTTTEKQYCEEKVCPLQCCGTGLRERRQTPCPYSHGCVMKQTCQSDPCPTFARNAQVHVSDDYFDKMEVGWAWGPWGPWNPCSKTCDVGLTWRTKVCKVGACAKGVGAREVKTCQDRYCDEWTAWGEWTSCSATCGGGIRSRQRFCDGGIAGHKGCQGSKFDKEECRKQKCPVNGEKSDGKLVPSFRTPFSLRPFEQSCVDYHNFFRALHNQAPLLWDPSLQESAQKWANYLTKAAPTHPLELADGFKATDHWPHSDQDGEFRGKGIGENIAWDFSAQGSPCDESVYRWYAEYFYFNENNPMVSRRKNQPVGHLTQMMWTSTEAVGCAKADVFVPNKAGYSGDGMISTYTVCHYTPQGNIIGLELENWKTKDEKLCSTFDGITGKSDCGESGACMGLTAESECGCSYLMGTKLPRCTGHCIVQCWNVWGTRNFWPQECMGTNSCTCDKNGAVCT</sequence>
<evidence type="ECO:0000313" key="4">
    <source>
        <dbReference type="Proteomes" id="UP001158576"/>
    </source>
</evidence>
<protein>
    <submittedName>
        <fullName evidence="3">Oidioi.mRNA.OKI2018_I69.PAR.g8537.t1.cds</fullName>
    </submittedName>
</protein>